<accession>A0A9P2LEQ8</accession>
<comment type="caution">
    <text evidence="1">The sequence shown here is derived from an EMBL/GenBank/DDBJ whole genome shotgun (WGS) entry which is preliminary data.</text>
</comment>
<dbReference type="AlphaFoldDB" id="A0A9P2LEQ8"/>
<organism evidence="1">
    <name type="scientific">Acinetobacter baumannii</name>
    <dbReference type="NCBI Taxonomy" id="470"/>
    <lineage>
        <taxon>Bacteria</taxon>
        <taxon>Pseudomonadati</taxon>
        <taxon>Pseudomonadota</taxon>
        <taxon>Gammaproteobacteria</taxon>
        <taxon>Moraxellales</taxon>
        <taxon>Moraxellaceae</taxon>
        <taxon>Acinetobacter</taxon>
        <taxon>Acinetobacter calcoaceticus/baumannii complex</taxon>
    </lineage>
</organism>
<dbReference type="RefSeq" id="WP_000024831.1">
    <property type="nucleotide sequence ID" value="NZ_CACSGU010000031.1"/>
</dbReference>
<proteinExistence type="predicted"/>
<reference evidence="1" key="1">
    <citation type="submission" date="2020-12" db="EMBL/GenBank/DDBJ databases">
        <authorList>
            <consortium name="Clinical and Environmental Microbiology Branch: Whole genome sequencing antimicrobial resistance pathogens in the healthcare setting"/>
        </authorList>
    </citation>
    <scope>NUCLEOTIDE SEQUENCE</scope>
    <source>
        <strain evidence="1">2018HL-00813</strain>
    </source>
</reference>
<evidence type="ECO:0000313" key="1">
    <source>
        <dbReference type="EMBL" id="EGY2378197.1"/>
    </source>
</evidence>
<name>A0A9P2LEQ8_ACIBA</name>
<protein>
    <submittedName>
        <fullName evidence="1">Uncharacterized protein</fullName>
    </submittedName>
</protein>
<sequence>MANYEDLVSCVAIHVSPCPEQAIIDALKHITRDFCKESLVWVHDCKTATPAALDDQFILELDTPENSIIVHVWGIEGRSGNYHTNQSDYFFSLPNKLTFSKAVKDVKPIVSLMPSQKSNEYPDFISEYFEDYIIAGAVAYLQLQPYREWSQPNAAGPHQQKYLDGIQSAIQLRDNGLNLARKRARVVPRYL</sequence>
<gene>
    <name evidence="1" type="ORF">JHZ39_002601</name>
</gene>
<dbReference type="EMBL" id="AAYLMQ010000033">
    <property type="protein sequence ID" value="EGY2378197.1"/>
    <property type="molecule type" value="Genomic_DNA"/>
</dbReference>